<dbReference type="Pfam" id="PF09935">
    <property type="entry name" value="DUF2167"/>
    <property type="match status" value="1"/>
</dbReference>
<reference evidence="3" key="1">
    <citation type="submission" date="2021-07" db="EMBL/GenBank/DDBJ databases">
        <title>Characterization of violacein-producing bacteria and related species.</title>
        <authorList>
            <person name="Wilson H.S."/>
            <person name="De Leon M.E."/>
        </authorList>
    </citation>
    <scope>NUCLEOTIDE SEQUENCE</scope>
    <source>
        <strain evidence="3">HSC-15S17</strain>
    </source>
</reference>
<dbReference type="EMBL" id="JAHTGR010000005">
    <property type="protein sequence ID" value="MBV6321474.1"/>
    <property type="molecule type" value="Genomic_DNA"/>
</dbReference>
<evidence type="ECO:0000313" key="3">
    <source>
        <dbReference type="EMBL" id="MBV6321474.1"/>
    </source>
</evidence>
<evidence type="ECO:0000256" key="2">
    <source>
        <dbReference type="SAM" id="SignalP"/>
    </source>
</evidence>
<gene>
    <name evidence="3" type="ORF">KVP70_11045</name>
    <name evidence="4" type="ORF">L1274_001969</name>
</gene>
<name>A0AA41L3A0_9BURK</name>
<feature type="transmembrane region" description="Helical" evidence="1">
    <location>
        <begin position="257"/>
        <end position="283"/>
    </location>
</feature>
<proteinExistence type="predicted"/>
<accession>A0AA41L3A0</accession>
<dbReference type="AlphaFoldDB" id="A0AA41L3A0"/>
<evidence type="ECO:0000313" key="6">
    <source>
        <dbReference type="Proteomes" id="UP001162889"/>
    </source>
</evidence>
<evidence type="ECO:0000313" key="5">
    <source>
        <dbReference type="Proteomes" id="UP001155901"/>
    </source>
</evidence>
<keyword evidence="1" id="KW-1133">Transmembrane helix</keyword>
<feature type="chain" id="PRO_5041207277" evidence="2">
    <location>
        <begin position="22"/>
        <end position="302"/>
    </location>
</feature>
<evidence type="ECO:0000313" key="4">
    <source>
        <dbReference type="EMBL" id="MCP2008269.1"/>
    </source>
</evidence>
<evidence type="ECO:0000256" key="1">
    <source>
        <dbReference type="SAM" id="Phobius"/>
    </source>
</evidence>
<dbReference type="RefSeq" id="WP_217942218.1">
    <property type="nucleotide sequence ID" value="NZ_JAHTGR010000005.1"/>
</dbReference>
<feature type="signal peptide" evidence="2">
    <location>
        <begin position="1"/>
        <end position="21"/>
    </location>
</feature>
<dbReference type="InterPro" id="IPR018682">
    <property type="entry name" value="DUF2167_membr"/>
</dbReference>
<dbReference type="EMBL" id="JALJZU010000003">
    <property type="protein sequence ID" value="MCP2008269.1"/>
    <property type="molecule type" value="Genomic_DNA"/>
</dbReference>
<dbReference type="Proteomes" id="UP001155901">
    <property type="component" value="Unassembled WGS sequence"/>
</dbReference>
<keyword evidence="6" id="KW-1185">Reference proteome</keyword>
<sequence>MRRVLTALWCLILCAALPAGAADTPPEQLLAGLHFQTGKVTLPGGIATLDLPPHFRYLNPQDSHKLLVDGWGNPPGAPTLGMLLPTNVDPLGATGWGVIVSYERGGHVRDDDAGGIDYAELLAQLKDAVADNNTARREQGYAAITLIGWAEQPRYDAARHQLFWAKELHTEGSNENGLNYHIRVLGREGVLVLNAVAGMDQIAQVSSEMRNVTAFTDFTPGKRYADFDGKTDKLADYGLAALVAGAVAAKPGLFGKLVALMLAFKKVILVALAAGGAWLYYLLGRRAGSPAVRPVRSGSTPR</sequence>
<keyword evidence="1" id="KW-0472">Membrane</keyword>
<comment type="caution">
    <text evidence="3">The sequence shown here is derived from an EMBL/GenBank/DDBJ whole genome shotgun (WGS) entry which is preliminary data.</text>
</comment>
<organism evidence="3 5">
    <name type="scientific">Duganella violaceipulchra</name>
    <dbReference type="NCBI Taxonomy" id="2849652"/>
    <lineage>
        <taxon>Bacteria</taxon>
        <taxon>Pseudomonadati</taxon>
        <taxon>Pseudomonadota</taxon>
        <taxon>Betaproteobacteria</taxon>
        <taxon>Burkholderiales</taxon>
        <taxon>Oxalobacteraceae</taxon>
        <taxon>Telluria group</taxon>
        <taxon>Duganella</taxon>
    </lineage>
</organism>
<reference evidence="4" key="2">
    <citation type="submission" date="2022-03" db="EMBL/GenBank/DDBJ databases">
        <title>Genome Encyclopedia of Bacteria and Archaea VI: Functional Genomics of Type Strains.</title>
        <authorList>
            <person name="Whitman W."/>
        </authorList>
    </citation>
    <scope>NUCLEOTIDE SEQUENCE</scope>
    <source>
        <strain evidence="4">HSC-15S17</strain>
    </source>
</reference>
<dbReference type="Proteomes" id="UP001162889">
    <property type="component" value="Unassembled WGS sequence"/>
</dbReference>
<keyword evidence="1" id="KW-0812">Transmembrane</keyword>
<protein>
    <submittedName>
        <fullName evidence="3">DUF2167 domain-containing protein</fullName>
    </submittedName>
    <submittedName>
        <fullName evidence="4">Membrane-anchored protein</fullName>
    </submittedName>
</protein>
<keyword evidence="2" id="KW-0732">Signal</keyword>